<accession>A0A9P7KBZ0</accession>
<dbReference type="PANTHER" id="PTHR10188:SF43">
    <property type="entry name" value="ASPARAGINASE (EUROFUNG)"/>
    <property type="match status" value="1"/>
</dbReference>
<dbReference type="AlphaFoldDB" id="A0A9P7KBZ0"/>
<dbReference type="OrthoDB" id="3025236at2759"/>
<sequence>MTLSEKQPLLEGYTHTKGQRYVLVIHGGAGTMSKEGSTPKQQAAYKASLRAALEAGYNILRDGGEAMDAVVAAVTSMEDNPLFNSAKGAVFNVEGKNELEASLMLSKPPASHPEIPSTRRGLGVTLLTRARNPSQLVRALYLAPEKAPHTFFSGVTAESIGASLGAELVDPSYFFTEHRWREHRRELGLPEEPLPQHPHIPDYETIPPP</sequence>
<dbReference type="Pfam" id="PF01112">
    <property type="entry name" value="Asparaginase_2"/>
    <property type="match status" value="1"/>
</dbReference>
<dbReference type="SUPFAM" id="SSF56235">
    <property type="entry name" value="N-terminal nucleophile aminohydrolases (Ntn hydrolases)"/>
    <property type="match status" value="1"/>
</dbReference>
<evidence type="ECO:0008006" key="4">
    <source>
        <dbReference type="Google" id="ProtNLM"/>
    </source>
</evidence>
<protein>
    <recommendedName>
        <fullName evidence="4">N-terminal nucleophile aminohydrolase</fullName>
    </recommendedName>
</protein>
<keyword evidence="3" id="KW-1185">Reference proteome</keyword>
<dbReference type="InterPro" id="IPR029055">
    <property type="entry name" value="Ntn_hydrolases_N"/>
</dbReference>
<evidence type="ECO:0000313" key="3">
    <source>
        <dbReference type="Proteomes" id="UP000775547"/>
    </source>
</evidence>
<evidence type="ECO:0000313" key="2">
    <source>
        <dbReference type="EMBL" id="KAG5646286.1"/>
    </source>
</evidence>
<reference evidence="2" key="2">
    <citation type="submission" date="2021-10" db="EMBL/GenBank/DDBJ databases">
        <title>Phylogenomics reveals ancestral predisposition of the termite-cultivated fungus Termitomyces towards a domesticated lifestyle.</title>
        <authorList>
            <person name="Auxier B."/>
            <person name="Grum-Grzhimaylo A."/>
            <person name="Cardenas M.E."/>
            <person name="Lodge J.D."/>
            <person name="Laessoe T."/>
            <person name="Pedersen O."/>
            <person name="Smith M.E."/>
            <person name="Kuyper T.W."/>
            <person name="Franco-Molano E.A."/>
            <person name="Baroni T.J."/>
            <person name="Aanen D.K."/>
        </authorList>
    </citation>
    <scope>NUCLEOTIDE SEQUENCE</scope>
    <source>
        <strain evidence="2">AP01</strain>
        <tissue evidence="2">Mycelium</tissue>
    </source>
</reference>
<name>A0A9P7KBZ0_9AGAR</name>
<dbReference type="GO" id="GO:0005737">
    <property type="term" value="C:cytoplasm"/>
    <property type="evidence" value="ECO:0007669"/>
    <property type="project" value="TreeGrafter"/>
</dbReference>
<dbReference type="PANTHER" id="PTHR10188">
    <property type="entry name" value="L-ASPARAGINASE"/>
    <property type="match status" value="1"/>
</dbReference>
<evidence type="ECO:0000256" key="1">
    <source>
        <dbReference type="SAM" id="MobiDB-lite"/>
    </source>
</evidence>
<comment type="caution">
    <text evidence="2">The sequence shown here is derived from an EMBL/GenBank/DDBJ whole genome shotgun (WGS) entry which is preliminary data.</text>
</comment>
<reference evidence="2" key="1">
    <citation type="submission" date="2020-07" db="EMBL/GenBank/DDBJ databases">
        <authorList>
            <person name="Nieuwenhuis M."/>
            <person name="Van De Peppel L.J.J."/>
        </authorList>
    </citation>
    <scope>NUCLEOTIDE SEQUENCE</scope>
    <source>
        <strain evidence="2">AP01</strain>
        <tissue evidence="2">Mycelium</tissue>
    </source>
</reference>
<gene>
    <name evidence="2" type="ORF">DXG03_003883</name>
</gene>
<feature type="region of interest" description="Disordered" evidence="1">
    <location>
        <begin position="188"/>
        <end position="209"/>
    </location>
</feature>
<dbReference type="InterPro" id="IPR000246">
    <property type="entry name" value="Peptidase_T2"/>
</dbReference>
<dbReference type="GO" id="GO:0016787">
    <property type="term" value="F:hydrolase activity"/>
    <property type="evidence" value="ECO:0007669"/>
    <property type="project" value="InterPro"/>
</dbReference>
<proteinExistence type="predicted"/>
<organism evidence="2 3">
    <name type="scientific">Asterophora parasitica</name>
    <dbReference type="NCBI Taxonomy" id="117018"/>
    <lineage>
        <taxon>Eukaryota</taxon>
        <taxon>Fungi</taxon>
        <taxon>Dikarya</taxon>
        <taxon>Basidiomycota</taxon>
        <taxon>Agaricomycotina</taxon>
        <taxon>Agaricomycetes</taxon>
        <taxon>Agaricomycetidae</taxon>
        <taxon>Agaricales</taxon>
        <taxon>Tricholomatineae</taxon>
        <taxon>Lyophyllaceae</taxon>
        <taxon>Asterophora</taxon>
    </lineage>
</organism>
<dbReference type="Proteomes" id="UP000775547">
    <property type="component" value="Unassembled WGS sequence"/>
</dbReference>
<dbReference type="EMBL" id="JABCKV010000023">
    <property type="protein sequence ID" value="KAG5646286.1"/>
    <property type="molecule type" value="Genomic_DNA"/>
</dbReference>